<sequence>MDIPSNRYRCPLGRLQPQHTDLEALKERGWREQGLLVVAQDDERLDWMERQLLKNIGERLYGTPRQGGRHG</sequence>
<organism evidence="2">
    <name type="scientific">Mizugakiibacter sediminis</name>
    <dbReference type="NCBI Taxonomy" id="1475481"/>
    <lineage>
        <taxon>Bacteria</taxon>
        <taxon>Pseudomonadati</taxon>
        <taxon>Pseudomonadota</taxon>
        <taxon>Gammaproteobacteria</taxon>
        <taxon>Lysobacterales</taxon>
        <taxon>Rhodanobacteraceae</taxon>
        <taxon>Mizugakiibacter</taxon>
    </lineage>
</organism>
<evidence type="ECO:0000313" key="3">
    <source>
        <dbReference type="Proteomes" id="UP000253740"/>
    </source>
</evidence>
<proteinExistence type="predicted"/>
<dbReference type="AlphaFoldDB" id="A0A0K8QPT2"/>
<keyword evidence="3" id="KW-1185">Reference proteome</keyword>
<reference evidence="1" key="1">
    <citation type="submission" date="2015-03" db="EMBL/GenBank/DDBJ databases">
        <title>Draft genome sequence of Mizugakiibacter sediminis skMP5.</title>
        <authorList>
            <person name="Watanabe T."/>
            <person name="Kojima H."/>
            <person name="Fukui M."/>
        </authorList>
    </citation>
    <scope>NUCLEOTIDE SEQUENCE</scope>
    <source>
        <strain evidence="1">SkMP5</strain>
    </source>
</reference>
<dbReference type="EMBL" id="DF952378">
    <property type="protein sequence ID" value="GAN43939.1"/>
    <property type="molecule type" value="Genomic_DNA"/>
</dbReference>
<evidence type="ECO:0000313" key="1">
    <source>
        <dbReference type="EMBL" id="GAN43939.1"/>
    </source>
</evidence>
<name>A0A0K8QPT2_9GAMM</name>
<dbReference type="OrthoDB" id="5805078at2"/>
<dbReference type="Proteomes" id="UP000253740">
    <property type="component" value="Unassembled WGS sequence"/>
</dbReference>
<gene>
    <name evidence="1" type="ORF">MBSD_0452</name>
    <name evidence="2" type="ORF">MBSD_n2225</name>
</gene>
<dbReference type="RefSeq" id="WP_062537475.1">
    <property type="nucleotide sequence ID" value="NZ_DF970238.1"/>
</dbReference>
<dbReference type="STRING" id="1475481.GCA_000953855_02269"/>
<dbReference type="HOGENOM" id="CLU_2754184_0_0_6"/>
<reference evidence="2" key="2">
    <citation type="submission" date="2015-08" db="EMBL/GenBank/DDBJ databases">
        <title>Complete DNA Sequence of Pseudomonas syringae pv. actinidiae, the Causal Agent of Kiwifruit Canker Disease.</title>
        <authorList>
            <person name="Rikkerink E.H.A."/>
            <person name="Fineran P.C."/>
        </authorList>
    </citation>
    <scope>NUCLEOTIDE SEQUENCE</scope>
    <source>
        <strain evidence="2">SkMP5</strain>
    </source>
</reference>
<dbReference type="EMBL" id="DF970238">
    <property type="protein sequence ID" value="GAP66910.1"/>
    <property type="molecule type" value="Genomic_DNA"/>
</dbReference>
<accession>A0A0K8QPT2</accession>
<protein>
    <submittedName>
        <fullName evidence="2">Uncharacterized protein</fullName>
    </submittedName>
</protein>
<evidence type="ECO:0000313" key="2">
    <source>
        <dbReference type="EMBL" id="GAP66910.1"/>
    </source>
</evidence>